<sequence length="125" mass="14451">MGCLVFLTHSVLGRQSRLGYRTLSSVGDYDGRVKVVVGKERKEFLVDPLVLEENPFRVLIDLARKNDNKESAADNDDSARRGREEVFVDVDVILFEHMLWLMHNDYSSLFQLNLKEIVDFYAQDI</sequence>
<dbReference type="STRING" id="79200.A0A164TRL0"/>
<keyword evidence="4" id="KW-1185">Reference proteome</keyword>
<evidence type="ECO:0000256" key="1">
    <source>
        <dbReference type="ARBA" id="ARBA00006974"/>
    </source>
</evidence>
<dbReference type="Gramene" id="KZM87866">
    <property type="protein sequence ID" value="KZM87866"/>
    <property type="gene ID" value="DCAR_024967"/>
</dbReference>
<dbReference type="PANTHER" id="PTHR35296:SF3">
    <property type="entry name" value="EXPRESSED PROTEIN"/>
    <property type="match status" value="1"/>
</dbReference>
<reference evidence="3" key="2">
    <citation type="submission" date="2022-03" db="EMBL/GenBank/DDBJ databases">
        <title>Draft title - Genomic analysis of global carrot germplasm unveils the trajectory of domestication and the origin of high carotenoid orange carrot.</title>
        <authorList>
            <person name="Iorizzo M."/>
            <person name="Ellison S."/>
            <person name="Senalik D."/>
            <person name="Macko-Podgorni A."/>
            <person name="Grzebelus D."/>
            <person name="Bostan H."/>
            <person name="Rolling W."/>
            <person name="Curaba J."/>
            <person name="Simon P."/>
        </authorList>
    </citation>
    <scope>NUCLEOTIDE SEQUENCE</scope>
    <source>
        <tissue evidence="3">Leaf</tissue>
    </source>
</reference>
<evidence type="ECO:0008006" key="5">
    <source>
        <dbReference type="Google" id="ProtNLM"/>
    </source>
</evidence>
<organism evidence="2">
    <name type="scientific">Daucus carota subsp. sativus</name>
    <name type="common">Carrot</name>
    <dbReference type="NCBI Taxonomy" id="79200"/>
    <lineage>
        <taxon>Eukaryota</taxon>
        <taxon>Viridiplantae</taxon>
        <taxon>Streptophyta</taxon>
        <taxon>Embryophyta</taxon>
        <taxon>Tracheophyta</taxon>
        <taxon>Spermatophyta</taxon>
        <taxon>Magnoliopsida</taxon>
        <taxon>eudicotyledons</taxon>
        <taxon>Gunneridae</taxon>
        <taxon>Pentapetalae</taxon>
        <taxon>asterids</taxon>
        <taxon>campanulids</taxon>
        <taxon>Apiales</taxon>
        <taxon>Apiaceae</taxon>
        <taxon>Apioideae</taxon>
        <taxon>Scandiceae</taxon>
        <taxon>Daucinae</taxon>
        <taxon>Daucus</taxon>
        <taxon>Daucus sect. Daucus</taxon>
    </lineage>
</organism>
<reference evidence="2" key="1">
    <citation type="journal article" date="2016" name="Nat. Genet.">
        <title>A high-quality carrot genome assembly provides new insights into carotenoid accumulation and asterid genome evolution.</title>
        <authorList>
            <person name="Iorizzo M."/>
            <person name="Ellison S."/>
            <person name="Senalik D."/>
            <person name="Zeng P."/>
            <person name="Satapoomin P."/>
            <person name="Huang J."/>
            <person name="Bowman M."/>
            <person name="Iovene M."/>
            <person name="Sanseverino W."/>
            <person name="Cavagnaro P."/>
            <person name="Yildiz M."/>
            <person name="Macko-Podgorni A."/>
            <person name="Moranska E."/>
            <person name="Grzebelus E."/>
            <person name="Grzebelus D."/>
            <person name="Ashrafi H."/>
            <person name="Zheng Z."/>
            <person name="Cheng S."/>
            <person name="Spooner D."/>
            <person name="Van Deynze A."/>
            <person name="Simon P."/>
        </authorList>
    </citation>
    <scope>NUCLEOTIDE SEQUENCE [LARGE SCALE GENOMIC DNA]</scope>
    <source>
        <tissue evidence="2">Leaf</tissue>
    </source>
</reference>
<dbReference type="OMA" id="EDHGRKK"/>
<evidence type="ECO:0000313" key="2">
    <source>
        <dbReference type="EMBL" id="KZM87866.1"/>
    </source>
</evidence>
<evidence type="ECO:0000313" key="3">
    <source>
        <dbReference type="EMBL" id="WOH09212.1"/>
    </source>
</evidence>
<dbReference type="GO" id="GO:0009733">
    <property type="term" value="P:response to auxin"/>
    <property type="evidence" value="ECO:0007669"/>
    <property type="project" value="InterPro"/>
</dbReference>
<dbReference type="AlphaFoldDB" id="A0A164TRL0"/>
<gene>
    <name evidence="2" type="ORF">DCAR_024967</name>
    <name evidence="3" type="ORF">DCAR_0728668</name>
</gene>
<dbReference type="PANTHER" id="PTHR35296">
    <property type="entry name" value="EXPRESSED PROTEIN"/>
    <property type="match status" value="1"/>
</dbReference>
<proteinExistence type="inferred from homology"/>
<protein>
    <recommendedName>
        <fullName evidence="5">Auxin-responsive protein</fullName>
    </recommendedName>
</protein>
<accession>A0A164TRL0</accession>
<evidence type="ECO:0000313" key="4">
    <source>
        <dbReference type="Proteomes" id="UP000077755"/>
    </source>
</evidence>
<comment type="similarity">
    <text evidence="1">Belongs to the ARG7 family.</text>
</comment>
<name>A0A164TRL0_DAUCS</name>
<dbReference type="EMBL" id="CP093349">
    <property type="protein sequence ID" value="WOH09212.1"/>
    <property type="molecule type" value="Genomic_DNA"/>
</dbReference>
<dbReference type="Proteomes" id="UP000077755">
    <property type="component" value="Chromosome 7"/>
</dbReference>
<dbReference type="KEGG" id="dcr:108195706"/>
<dbReference type="EMBL" id="LNRQ01000007">
    <property type="protein sequence ID" value="KZM87866.1"/>
    <property type="molecule type" value="Genomic_DNA"/>
</dbReference>
<dbReference type="InterPro" id="IPR003676">
    <property type="entry name" value="SAUR_fam"/>
</dbReference>
<dbReference type="OrthoDB" id="1052757at2759"/>